<name>A0AB34J037_PRYPA</name>
<evidence type="ECO:0000256" key="1">
    <source>
        <dbReference type="SAM" id="SignalP"/>
    </source>
</evidence>
<proteinExistence type="predicted"/>
<dbReference type="PANTHER" id="PTHR31515:SF4">
    <property type="entry name" value="TRANSMEMBRANE PROTEIN"/>
    <property type="match status" value="1"/>
</dbReference>
<evidence type="ECO:0000313" key="4">
    <source>
        <dbReference type="Proteomes" id="UP001515480"/>
    </source>
</evidence>
<evidence type="ECO:0000313" key="3">
    <source>
        <dbReference type="EMBL" id="KAL1508265.1"/>
    </source>
</evidence>
<accession>A0AB34J037</accession>
<organism evidence="3 4">
    <name type="scientific">Prymnesium parvum</name>
    <name type="common">Toxic golden alga</name>
    <dbReference type="NCBI Taxonomy" id="97485"/>
    <lineage>
        <taxon>Eukaryota</taxon>
        <taxon>Haptista</taxon>
        <taxon>Haptophyta</taxon>
        <taxon>Prymnesiophyceae</taxon>
        <taxon>Prymnesiales</taxon>
        <taxon>Prymnesiaceae</taxon>
        <taxon>Prymnesium</taxon>
    </lineage>
</organism>
<keyword evidence="4" id="KW-1185">Reference proteome</keyword>
<gene>
    <name evidence="3" type="ORF">AB1Y20_004381</name>
</gene>
<protein>
    <recommendedName>
        <fullName evidence="2">DUF7906 domain-containing protein</fullName>
    </recommendedName>
</protein>
<evidence type="ECO:0000259" key="2">
    <source>
        <dbReference type="Pfam" id="PF25483"/>
    </source>
</evidence>
<feature type="signal peptide" evidence="1">
    <location>
        <begin position="1"/>
        <end position="17"/>
    </location>
</feature>
<feature type="domain" description="DUF7906" evidence="2">
    <location>
        <begin position="82"/>
        <end position="276"/>
    </location>
</feature>
<dbReference type="Pfam" id="PF25483">
    <property type="entry name" value="DUF7906"/>
    <property type="match status" value="1"/>
</dbReference>
<sequence>MRLTLLASAAITSAAIAASQPTLPVQPRDDPLALLDPFALLTADDLHTRWSHNADDDHPPAADGSPLLSSRLAALHTFTETTYVDVKLAGFDADGEGGLVLHNEQLQRLLDLSPHAEPQHALFPPRALPVRRRLLYRASAAPRALISRVAQQLARHPASAVPLDAVDAVVRDDYRQARRTHLTLYLLNPRRTPANATAAPPPPHRYVDGASPCAVAHALGVERYLWVDLAAAPLAFGGGAALPPLHSAGSPAEAAARLAVELAALVKSTCRFVLAPPLTWMPAAAHTLLSVVVVVIADSTATESAPALDIEPLAHELRQLATPAQQVRIETVRTSFVECKLCAAAYAAAIKSAPDAGGVELLPYLDARSIREWLLRFRDELPGLRGRRASPSELVLPAFVFSLASRARLLLDQRHQAMAFSDVVLAVQTRAPASAIDEQCDGQPLSMQWDRVERPLLAALLQAAWRVSSPTTAWSESHNTSEANMLWAVGRTPFGPFSARLELSFALRDAAVRGPLHAVAAEVLWEVASLRAYFSEWGKEVDEALSAHDHLLFLRRLNVLSFKLQRARSYLSLHNFNHSAYYIRSTWHDLRAMREILHSAAQALSAELVCPQ</sequence>
<dbReference type="EMBL" id="JBGBPQ010000016">
    <property type="protein sequence ID" value="KAL1508265.1"/>
    <property type="molecule type" value="Genomic_DNA"/>
</dbReference>
<feature type="chain" id="PRO_5044268832" description="DUF7906 domain-containing protein" evidence="1">
    <location>
        <begin position="18"/>
        <end position="612"/>
    </location>
</feature>
<keyword evidence="1" id="KW-0732">Signal</keyword>
<dbReference type="InterPro" id="IPR057228">
    <property type="entry name" value="DUF7906"/>
</dbReference>
<dbReference type="AlphaFoldDB" id="A0AB34J037"/>
<comment type="caution">
    <text evidence="3">The sequence shown here is derived from an EMBL/GenBank/DDBJ whole genome shotgun (WGS) entry which is preliminary data.</text>
</comment>
<dbReference type="PANTHER" id="PTHR31515">
    <property type="entry name" value="TRANSMEMBRANE PROTEIN-RELATED"/>
    <property type="match status" value="1"/>
</dbReference>
<reference evidence="3 4" key="1">
    <citation type="journal article" date="2024" name="Science">
        <title>Giant polyketide synthase enzymes in the biosynthesis of giant marine polyether toxins.</title>
        <authorList>
            <person name="Fallon T.R."/>
            <person name="Shende V.V."/>
            <person name="Wierzbicki I.H."/>
            <person name="Pendleton A.L."/>
            <person name="Watervoot N.F."/>
            <person name="Auber R.P."/>
            <person name="Gonzalez D.J."/>
            <person name="Wisecaver J.H."/>
            <person name="Moore B.S."/>
        </authorList>
    </citation>
    <scope>NUCLEOTIDE SEQUENCE [LARGE SCALE GENOMIC DNA]</scope>
    <source>
        <strain evidence="3 4">12B1</strain>
    </source>
</reference>
<dbReference type="Proteomes" id="UP001515480">
    <property type="component" value="Unassembled WGS sequence"/>
</dbReference>